<dbReference type="GO" id="GO:0016740">
    <property type="term" value="F:transferase activity"/>
    <property type="evidence" value="ECO:0007669"/>
    <property type="project" value="UniProtKB-KW"/>
</dbReference>
<evidence type="ECO:0000313" key="3">
    <source>
        <dbReference type="Proteomes" id="UP000025229"/>
    </source>
</evidence>
<dbReference type="KEGG" id="rrd:RradSPS_1339"/>
<keyword evidence="1" id="KW-0808">Transferase</keyword>
<organism evidence="1 3">
    <name type="scientific">Rubrobacter radiotolerans</name>
    <name type="common">Arthrobacter radiotolerans</name>
    <dbReference type="NCBI Taxonomy" id="42256"/>
    <lineage>
        <taxon>Bacteria</taxon>
        <taxon>Bacillati</taxon>
        <taxon>Actinomycetota</taxon>
        <taxon>Rubrobacteria</taxon>
        <taxon>Rubrobacterales</taxon>
        <taxon>Rubrobacteraceae</taxon>
        <taxon>Rubrobacter</taxon>
    </lineage>
</organism>
<gene>
    <name evidence="1" type="ORF">RradSPS_1339</name>
    <name evidence="2" type="ORF">SIL72_08310</name>
</gene>
<dbReference type="InterPro" id="IPR027417">
    <property type="entry name" value="P-loop_NTPase"/>
</dbReference>
<proteinExistence type="predicted"/>
<dbReference type="RefSeq" id="WP_038681563.1">
    <property type="nucleotide sequence ID" value="NZ_CP007514.1"/>
</dbReference>
<dbReference type="Proteomes" id="UP001281130">
    <property type="component" value="Unassembled WGS sequence"/>
</dbReference>
<dbReference type="eggNOG" id="COG3551">
    <property type="taxonomic scope" value="Bacteria"/>
</dbReference>
<name>A0A023X2F2_RUBRA</name>
<dbReference type="SUPFAM" id="SSF52540">
    <property type="entry name" value="P-loop containing nucleoside triphosphate hydrolases"/>
    <property type="match status" value="1"/>
</dbReference>
<dbReference type="Gene3D" id="3.40.50.300">
    <property type="entry name" value="P-loop containing nucleotide triphosphate hydrolases"/>
    <property type="match status" value="1"/>
</dbReference>
<evidence type="ECO:0000313" key="2">
    <source>
        <dbReference type="EMBL" id="MDX5894029.1"/>
    </source>
</evidence>
<dbReference type="EMBL" id="CP007514">
    <property type="protein sequence ID" value="AHY46622.1"/>
    <property type="molecule type" value="Genomic_DNA"/>
</dbReference>
<accession>A0A023X2F2</accession>
<dbReference type="AlphaFoldDB" id="A0A023X2F2"/>
<dbReference type="EMBL" id="JAWXXX010000001">
    <property type="protein sequence ID" value="MDX5894029.1"/>
    <property type="molecule type" value="Genomic_DNA"/>
</dbReference>
<keyword evidence="3" id="KW-1185">Reference proteome</keyword>
<sequence length="265" mass="30439">MSRQLILAGFHRSGTSLVAQLLHGAGLFLGYELLEANPSNPYGHFEDVEVVEFHRKLLLDNGESWQVDRTILPVVGEERWRELAKIVDRRNAEHALWGFKDPRVCMFLALWEYLLPDAKVLIVYRHFSEAVRSLHTRHAGDYFSGKGAAAQHLRFFREPDHALRMWLSHNRALLLFAEANPDSTLVVSSRALQEGFPLIRALNEKFALDLAERSISEVYDASVTDRTQAPQLIFDRTLIPEVDRVWSGLERLAEEEQRAVARDLW</sequence>
<protein>
    <submittedName>
        <fullName evidence="1 2">Sulfotransferase family</fullName>
    </submittedName>
</protein>
<evidence type="ECO:0000313" key="1">
    <source>
        <dbReference type="EMBL" id="AHY46622.1"/>
    </source>
</evidence>
<reference evidence="1 3" key="1">
    <citation type="submission" date="2014-03" db="EMBL/GenBank/DDBJ databases">
        <title>Complete genome sequence of the Radio-Resistant Rubrobacter radiotolerans RSPS-4.</title>
        <authorList>
            <person name="Egas C.C."/>
            <person name="Barroso C.C."/>
            <person name="Froufe H.J.C."/>
            <person name="Pacheco J.J."/>
            <person name="Albuquerque L.L."/>
            <person name="da Costa M.M.S."/>
        </authorList>
    </citation>
    <scope>NUCLEOTIDE SEQUENCE [LARGE SCALE GENOMIC DNA]</scope>
    <source>
        <strain evidence="1 3">RSPS-4</strain>
    </source>
</reference>
<dbReference type="OrthoDB" id="5138950at2"/>
<dbReference type="HOGENOM" id="CLU_088522_0_0_11"/>
<dbReference type="Proteomes" id="UP000025229">
    <property type="component" value="Chromosome"/>
</dbReference>
<reference evidence="2" key="2">
    <citation type="submission" date="2023-11" db="EMBL/GenBank/DDBJ databases">
        <title>MicrobeMod: A computational toolkit for identifying prokaryotic methylation and restriction-modification with nanopore sequencing.</title>
        <authorList>
            <person name="Crits-Christoph A."/>
            <person name="Kang S.C."/>
            <person name="Lee H."/>
            <person name="Ostrov N."/>
        </authorList>
    </citation>
    <scope>NUCLEOTIDE SEQUENCE</scope>
    <source>
        <strain evidence="2">ATCC 51242</strain>
    </source>
</reference>
<dbReference type="STRING" id="42256.RradSPS_1339"/>